<evidence type="ECO:0000256" key="1">
    <source>
        <dbReference type="SAM" id="MobiDB-lite"/>
    </source>
</evidence>
<reference evidence="2" key="1">
    <citation type="submission" date="2020-02" db="EMBL/GenBank/DDBJ databases">
        <authorList>
            <person name="Meier V. D."/>
        </authorList>
    </citation>
    <scope>NUCLEOTIDE SEQUENCE</scope>
    <source>
        <strain evidence="2">AVDCRST_MAG58</strain>
    </source>
</reference>
<dbReference type="EMBL" id="CADCVF010000065">
    <property type="protein sequence ID" value="CAA9464030.1"/>
    <property type="molecule type" value="Genomic_DNA"/>
</dbReference>
<evidence type="ECO:0000313" key="2">
    <source>
        <dbReference type="EMBL" id="CAA9464030.1"/>
    </source>
</evidence>
<gene>
    <name evidence="2" type="ORF">AVDCRST_MAG58-3124</name>
</gene>
<dbReference type="AlphaFoldDB" id="A0A6J4R9H6"/>
<protein>
    <submittedName>
        <fullName evidence="2">Uncharacterized protein</fullName>
    </submittedName>
</protein>
<sequence>MEAAQGPGMLKNTPGAFFEGASMRTYPEQTPGK</sequence>
<proteinExistence type="predicted"/>
<organism evidence="2">
    <name type="scientific">uncultured Rubrobacteraceae bacterium</name>
    <dbReference type="NCBI Taxonomy" id="349277"/>
    <lineage>
        <taxon>Bacteria</taxon>
        <taxon>Bacillati</taxon>
        <taxon>Actinomycetota</taxon>
        <taxon>Rubrobacteria</taxon>
        <taxon>Rubrobacterales</taxon>
        <taxon>Rubrobacteraceae</taxon>
        <taxon>environmental samples</taxon>
    </lineage>
</organism>
<name>A0A6J4R9H6_9ACTN</name>
<accession>A0A6J4R9H6</accession>
<feature type="region of interest" description="Disordered" evidence="1">
    <location>
        <begin position="1"/>
        <end position="33"/>
    </location>
</feature>